<dbReference type="STRING" id="7757.ENSPMAP00000003966"/>
<protein>
    <recommendedName>
        <fullName evidence="2">Fibroblast growth factor</fullName>
        <shortName evidence="2">FGF</shortName>
    </recommendedName>
</protein>
<dbReference type="GO" id="GO:0008083">
    <property type="term" value="F:growth factor activity"/>
    <property type="evidence" value="ECO:0007669"/>
    <property type="project" value="InterPro"/>
</dbReference>
<evidence type="ECO:0000256" key="1">
    <source>
        <dbReference type="ARBA" id="ARBA00007936"/>
    </source>
</evidence>
<dbReference type="HOGENOM" id="CLU_081609_6_2_1"/>
<evidence type="ECO:0000313" key="3">
    <source>
        <dbReference type="Ensembl" id="ENSPMAP00000003966.1"/>
    </source>
</evidence>
<dbReference type="Pfam" id="PF00167">
    <property type="entry name" value="FGF"/>
    <property type="match status" value="1"/>
</dbReference>
<organism evidence="3">
    <name type="scientific">Petromyzon marinus</name>
    <name type="common">Sea lamprey</name>
    <dbReference type="NCBI Taxonomy" id="7757"/>
    <lineage>
        <taxon>Eukaryota</taxon>
        <taxon>Metazoa</taxon>
        <taxon>Chordata</taxon>
        <taxon>Craniata</taxon>
        <taxon>Vertebrata</taxon>
        <taxon>Cyclostomata</taxon>
        <taxon>Hyperoartia</taxon>
        <taxon>Petromyzontiformes</taxon>
        <taxon>Petromyzontidae</taxon>
        <taxon>Petromyzon</taxon>
    </lineage>
</organism>
<dbReference type="SMART" id="SM00442">
    <property type="entry name" value="FGF"/>
    <property type="match status" value="1"/>
</dbReference>
<dbReference type="PANTHER" id="PTHR11486">
    <property type="entry name" value="FIBROBLAST GROWTH FACTOR"/>
    <property type="match status" value="1"/>
</dbReference>
<reference evidence="3" key="2">
    <citation type="submission" date="2025-09" db="UniProtKB">
        <authorList>
            <consortium name="Ensembl"/>
        </authorList>
    </citation>
    <scope>IDENTIFICATION</scope>
</reference>
<accession>S4RFI4</accession>
<dbReference type="Ensembl" id="ENSPMAT00000003982.1">
    <property type="protein sequence ID" value="ENSPMAP00000003966.1"/>
    <property type="gene ID" value="ENSPMAG00000003644.1"/>
</dbReference>
<dbReference type="PROSITE" id="PS00247">
    <property type="entry name" value="HBGF_FGF"/>
    <property type="match status" value="1"/>
</dbReference>
<dbReference type="PRINTS" id="PR00263">
    <property type="entry name" value="HBGFFGF"/>
</dbReference>
<dbReference type="InterPro" id="IPR008996">
    <property type="entry name" value="IL1/FGF"/>
</dbReference>
<name>S4RFI4_PETMA</name>
<proteinExistence type="inferred from homology"/>
<dbReference type="GeneTree" id="ENSGT00940000158449"/>
<dbReference type="PRINTS" id="PR00262">
    <property type="entry name" value="IL1HBGF"/>
</dbReference>
<dbReference type="Gene3D" id="2.80.10.50">
    <property type="match status" value="1"/>
</dbReference>
<dbReference type="SUPFAM" id="SSF50353">
    <property type="entry name" value="Cytokine"/>
    <property type="match status" value="1"/>
</dbReference>
<reference evidence="3" key="1">
    <citation type="submission" date="2025-08" db="UniProtKB">
        <authorList>
            <consortium name="Ensembl"/>
        </authorList>
    </citation>
    <scope>IDENTIFICATION</scope>
</reference>
<sequence length="123" mass="13409">GMLEIFALSPGIVVIRGTYSNRFLAMNYKGKIYASAKFNNECRFRETYQENSYNTYSSAAHPIAPAPPASAWYLALNKRGLLRRGNSPRLGPNHVSTHFLPLFSGATDDPARASDAAAVAGDK</sequence>
<evidence type="ECO:0000256" key="2">
    <source>
        <dbReference type="RuleBase" id="RU049442"/>
    </source>
</evidence>
<dbReference type="InterPro" id="IPR002209">
    <property type="entry name" value="Fibroblast_GF_fam"/>
</dbReference>
<comment type="similarity">
    <text evidence="1 2">Belongs to the heparin-binding growth factors family.</text>
</comment>
<dbReference type="AlphaFoldDB" id="S4RFI4"/>
<dbReference type="OMA" id="PGWLKMF"/>